<dbReference type="EMBL" id="JAWJZB010000005">
    <property type="protein sequence ID" value="MDV5088204.1"/>
    <property type="molecule type" value="Genomic_DNA"/>
</dbReference>
<organism evidence="6 7">
    <name type="scientific">Veillonella absiana</name>
    <dbReference type="NCBI Taxonomy" id="3079305"/>
    <lineage>
        <taxon>Bacteria</taxon>
        <taxon>Bacillati</taxon>
        <taxon>Bacillota</taxon>
        <taxon>Negativicutes</taxon>
        <taxon>Veillonellales</taxon>
        <taxon>Veillonellaceae</taxon>
        <taxon>Veillonella</taxon>
    </lineage>
</organism>
<gene>
    <name evidence="6" type="ORF">RVY80_04995</name>
</gene>
<comment type="caution">
    <text evidence="6">The sequence shown here is derived from an EMBL/GenBank/DDBJ whole genome shotgun (WGS) entry which is preliminary data.</text>
</comment>
<dbReference type="Pfam" id="PF00263">
    <property type="entry name" value="Secretin"/>
    <property type="match status" value="1"/>
</dbReference>
<dbReference type="PROSITE" id="PS00875">
    <property type="entry name" value="T2SP_D"/>
    <property type="match status" value="1"/>
</dbReference>
<feature type="domain" description="Type II/III secretion system secretin-like" evidence="5">
    <location>
        <begin position="198"/>
        <end position="356"/>
    </location>
</feature>
<comment type="similarity">
    <text evidence="4">Belongs to the bacterial secretin family.</text>
</comment>
<accession>A0ABU3Z8H1</accession>
<dbReference type="PANTHER" id="PTHR30332">
    <property type="entry name" value="PROBABLE GENERAL SECRETION PATHWAY PROTEIN D"/>
    <property type="match status" value="1"/>
</dbReference>
<dbReference type="InterPro" id="IPR004845">
    <property type="entry name" value="T2SS_GspD_CS"/>
</dbReference>
<dbReference type="InterPro" id="IPR050810">
    <property type="entry name" value="Bact_Secretion_Sys_Channel"/>
</dbReference>
<dbReference type="PRINTS" id="PR00811">
    <property type="entry name" value="BCTERIALGSPD"/>
</dbReference>
<evidence type="ECO:0000256" key="2">
    <source>
        <dbReference type="ARBA" id="ARBA00022729"/>
    </source>
</evidence>
<protein>
    <submittedName>
        <fullName evidence="6">Type II and III secretion system protein</fullName>
    </submittedName>
</protein>
<name>A0ABU3Z8H1_9FIRM</name>
<dbReference type="InterPro" id="IPR004846">
    <property type="entry name" value="T2SS/T3SS_dom"/>
</dbReference>
<keyword evidence="2" id="KW-0732">Signal</keyword>
<dbReference type="Proteomes" id="UP001272515">
    <property type="component" value="Unassembled WGS sequence"/>
</dbReference>
<evidence type="ECO:0000313" key="7">
    <source>
        <dbReference type="Proteomes" id="UP001272515"/>
    </source>
</evidence>
<evidence type="ECO:0000256" key="4">
    <source>
        <dbReference type="RuleBase" id="RU004003"/>
    </source>
</evidence>
<reference evidence="6 7" key="1">
    <citation type="submission" date="2023-10" db="EMBL/GenBank/DDBJ databases">
        <title>Veillonella sp. nov., isolated from a pig farm feces dump.</title>
        <authorList>
            <person name="Chang Y.-H."/>
        </authorList>
    </citation>
    <scope>NUCLEOTIDE SEQUENCE [LARGE SCALE GENOMIC DNA]</scope>
    <source>
        <strain evidence="6 7">YH-vei2233</strain>
    </source>
</reference>
<dbReference type="PANTHER" id="PTHR30332:SF24">
    <property type="entry name" value="SECRETIN GSPD-RELATED"/>
    <property type="match status" value="1"/>
</dbReference>
<sequence length="356" mass="39687">MVNAPLQEVVLGISKSHHLDVIGLESLEGTVTARLNGLDAVDVIRQLGELKHFTVRQEQSVLIIDGYGKSEEQRQLMVLEPSYMRPETLESALQGVVPNERMTVVKERNQVLVYGTPRETYAIQSVMPRIDTEPKQVQLEATIIAMESSFVKEVGLKWSWLSLTSHGEDTTNSYGSIQFGKLSDGSSYKFFYKPELSAMETSGKAAIIARPSIMTMNGEEAKILIGERIPVVEETRSDGERYSSVRYEDVGIRLTYTPYIGIDNTVDATINAEVSSPTLVPEMKAYKITAREAKTRVRMKPGEVLVIGGLMDNRNQKQLEKIPLLGDIPLVGKLFRHSRKTKDTVEMVILVKATVV</sequence>
<evidence type="ECO:0000259" key="5">
    <source>
        <dbReference type="Pfam" id="PF00263"/>
    </source>
</evidence>
<evidence type="ECO:0000256" key="3">
    <source>
        <dbReference type="ARBA" id="ARBA00023136"/>
    </source>
</evidence>
<keyword evidence="3" id="KW-0472">Membrane</keyword>
<evidence type="ECO:0000313" key="6">
    <source>
        <dbReference type="EMBL" id="MDV5088204.1"/>
    </source>
</evidence>
<keyword evidence="7" id="KW-1185">Reference proteome</keyword>
<dbReference type="InterPro" id="IPR001775">
    <property type="entry name" value="GspD/PilQ"/>
</dbReference>
<evidence type="ECO:0000256" key="1">
    <source>
        <dbReference type="ARBA" id="ARBA00004370"/>
    </source>
</evidence>
<comment type="subcellular location">
    <subcellularLocation>
        <location evidence="1">Membrane</location>
    </subcellularLocation>
</comment>
<proteinExistence type="inferred from homology"/>
<dbReference type="RefSeq" id="WP_295189878.1">
    <property type="nucleotide sequence ID" value="NZ_JAWJZA010000004.1"/>
</dbReference>